<dbReference type="PRINTS" id="PR00463">
    <property type="entry name" value="EP450I"/>
</dbReference>
<dbReference type="EMBL" id="JAVFKY010000001">
    <property type="protein sequence ID" value="KAK5583691.1"/>
    <property type="molecule type" value="Genomic_DNA"/>
</dbReference>
<evidence type="ECO:0008006" key="16">
    <source>
        <dbReference type="Google" id="ProtNLM"/>
    </source>
</evidence>
<evidence type="ECO:0000256" key="12">
    <source>
        <dbReference type="PIRSR" id="PIRSR602401-1"/>
    </source>
</evidence>
<name>A0AAN7U982_9MYCE</name>
<evidence type="ECO:0000256" key="8">
    <source>
        <dbReference type="ARBA" id="ARBA00023002"/>
    </source>
</evidence>
<comment type="caution">
    <text evidence="14">The sequence shown here is derived from an EMBL/GenBank/DDBJ whole genome shotgun (WGS) entry which is preliminary data.</text>
</comment>
<evidence type="ECO:0000256" key="4">
    <source>
        <dbReference type="ARBA" id="ARBA00022617"/>
    </source>
</evidence>
<evidence type="ECO:0000256" key="13">
    <source>
        <dbReference type="RuleBase" id="RU000461"/>
    </source>
</evidence>
<evidence type="ECO:0000256" key="9">
    <source>
        <dbReference type="ARBA" id="ARBA00023004"/>
    </source>
</evidence>
<feature type="binding site" description="axial binding residue" evidence="12">
    <location>
        <position position="434"/>
    </location>
    <ligand>
        <name>heme</name>
        <dbReference type="ChEBI" id="CHEBI:30413"/>
    </ligand>
    <ligandPart>
        <name>Fe</name>
        <dbReference type="ChEBI" id="CHEBI:18248"/>
    </ligandPart>
</feature>
<comment type="cofactor">
    <cofactor evidence="1 12">
        <name>heme</name>
        <dbReference type="ChEBI" id="CHEBI:30413"/>
    </cofactor>
</comment>
<evidence type="ECO:0000256" key="11">
    <source>
        <dbReference type="ARBA" id="ARBA00023136"/>
    </source>
</evidence>
<dbReference type="GO" id="GO:0005506">
    <property type="term" value="F:iron ion binding"/>
    <property type="evidence" value="ECO:0007669"/>
    <property type="project" value="InterPro"/>
</dbReference>
<keyword evidence="6 12" id="KW-0479">Metal-binding</keyword>
<keyword evidence="8 13" id="KW-0560">Oxidoreductase</keyword>
<dbReference type="InterPro" id="IPR017972">
    <property type="entry name" value="Cyt_P450_CS"/>
</dbReference>
<dbReference type="PROSITE" id="PS00086">
    <property type="entry name" value="CYTOCHROME_P450"/>
    <property type="match status" value="1"/>
</dbReference>
<keyword evidence="5" id="KW-0812">Transmembrane</keyword>
<evidence type="ECO:0000313" key="14">
    <source>
        <dbReference type="EMBL" id="KAK5583691.1"/>
    </source>
</evidence>
<dbReference type="PANTHER" id="PTHR24303">
    <property type="entry name" value="HEME-BINDING MONOOXYGENASE FAMILY"/>
    <property type="match status" value="1"/>
</dbReference>
<protein>
    <recommendedName>
        <fullName evidence="16">Cytochrome P450</fullName>
    </recommendedName>
</protein>
<dbReference type="InterPro" id="IPR001128">
    <property type="entry name" value="Cyt_P450"/>
</dbReference>
<dbReference type="Proteomes" id="UP001344447">
    <property type="component" value="Unassembled WGS sequence"/>
</dbReference>
<evidence type="ECO:0000256" key="2">
    <source>
        <dbReference type="ARBA" id="ARBA00004167"/>
    </source>
</evidence>
<dbReference type="PRINTS" id="PR00385">
    <property type="entry name" value="P450"/>
</dbReference>
<sequence>MIIFLLSIIIFILYIIKFLKNKSCCSNENIPPPGPFSLPFIGNLHQLAIDPHLAIQKLMVKYGNVMTVYFANIKTVVISDPHYLKEVFVNQSHKTSDRFLMNTAKLIGNEKDILFSNGQYWKNYRQILSQSFLKLKDHKGITEKISLESNKLADAFDWYATSGQVVDPSSLFKMFTLNVIMQLLYAHRSSYDLKEQHPIIVALKMVEESLAVGNVLDLFPILNIFLKKNKVKLMNNLQEVWSYSQESIKEHREKLSKNPEKIDDLLDLFISEINSSSNPEFYDDEGLYRVCSDLLLSGTETSSSTMSWLILFLINNPNFQDKVRTELLEATGGKKSIQLSEKSKTPFFNACIKEALRIRPVGALSLPRIASEDVTCGPYTIEKGSQILMNVYGLAMDPTVWEDPETFNPYRWLSSDISQSTYSFIPFGCGARVCVGSSLARDEIFLGVGNVLLNYIFESQNGKPINDKGHFGIALQTVDYNVKLTKI</sequence>
<evidence type="ECO:0000256" key="1">
    <source>
        <dbReference type="ARBA" id="ARBA00001971"/>
    </source>
</evidence>
<dbReference type="SUPFAM" id="SSF48264">
    <property type="entry name" value="Cytochrome P450"/>
    <property type="match status" value="1"/>
</dbReference>
<gene>
    <name evidence="14" type="ORF">RB653_005289</name>
</gene>
<keyword evidence="11" id="KW-0472">Membrane</keyword>
<organism evidence="14 15">
    <name type="scientific">Dictyostelium firmibasis</name>
    <dbReference type="NCBI Taxonomy" id="79012"/>
    <lineage>
        <taxon>Eukaryota</taxon>
        <taxon>Amoebozoa</taxon>
        <taxon>Evosea</taxon>
        <taxon>Eumycetozoa</taxon>
        <taxon>Dictyostelia</taxon>
        <taxon>Dictyosteliales</taxon>
        <taxon>Dictyosteliaceae</taxon>
        <taxon>Dictyostelium</taxon>
    </lineage>
</organism>
<keyword evidence="4 12" id="KW-0349">Heme</keyword>
<dbReference type="CDD" id="cd20617">
    <property type="entry name" value="CYP1_2-like"/>
    <property type="match status" value="1"/>
</dbReference>
<dbReference type="PANTHER" id="PTHR24303:SF31">
    <property type="entry name" value="CYTOCHROME P450 307A1-RELATED"/>
    <property type="match status" value="1"/>
</dbReference>
<dbReference type="GO" id="GO:0020037">
    <property type="term" value="F:heme binding"/>
    <property type="evidence" value="ECO:0007669"/>
    <property type="project" value="InterPro"/>
</dbReference>
<evidence type="ECO:0000256" key="6">
    <source>
        <dbReference type="ARBA" id="ARBA00022723"/>
    </source>
</evidence>
<dbReference type="InterPro" id="IPR002401">
    <property type="entry name" value="Cyt_P450_E_grp-I"/>
</dbReference>
<accession>A0AAN7U982</accession>
<dbReference type="Gene3D" id="1.10.630.10">
    <property type="entry name" value="Cytochrome P450"/>
    <property type="match status" value="1"/>
</dbReference>
<evidence type="ECO:0000256" key="10">
    <source>
        <dbReference type="ARBA" id="ARBA00023033"/>
    </source>
</evidence>
<comment type="subcellular location">
    <subcellularLocation>
        <location evidence="2">Membrane</location>
        <topology evidence="2">Single-pass membrane protein</topology>
    </subcellularLocation>
</comment>
<evidence type="ECO:0000256" key="7">
    <source>
        <dbReference type="ARBA" id="ARBA00022989"/>
    </source>
</evidence>
<dbReference type="FunFam" id="1.10.630.10:FF:000068">
    <property type="entry name" value="Probable cytochrome P450 508A2"/>
    <property type="match status" value="1"/>
</dbReference>
<dbReference type="GO" id="GO:0004497">
    <property type="term" value="F:monooxygenase activity"/>
    <property type="evidence" value="ECO:0007669"/>
    <property type="project" value="UniProtKB-KW"/>
</dbReference>
<proteinExistence type="inferred from homology"/>
<comment type="similarity">
    <text evidence="3 13">Belongs to the cytochrome P450 family.</text>
</comment>
<dbReference type="GO" id="GO:0016705">
    <property type="term" value="F:oxidoreductase activity, acting on paired donors, with incorporation or reduction of molecular oxygen"/>
    <property type="evidence" value="ECO:0007669"/>
    <property type="project" value="InterPro"/>
</dbReference>
<dbReference type="InterPro" id="IPR036396">
    <property type="entry name" value="Cyt_P450_sf"/>
</dbReference>
<dbReference type="GO" id="GO:0016020">
    <property type="term" value="C:membrane"/>
    <property type="evidence" value="ECO:0007669"/>
    <property type="project" value="UniProtKB-SubCell"/>
</dbReference>
<keyword evidence="7" id="KW-1133">Transmembrane helix</keyword>
<evidence type="ECO:0000256" key="3">
    <source>
        <dbReference type="ARBA" id="ARBA00010617"/>
    </source>
</evidence>
<evidence type="ECO:0000313" key="15">
    <source>
        <dbReference type="Proteomes" id="UP001344447"/>
    </source>
</evidence>
<evidence type="ECO:0000256" key="5">
    <source>
        <dbReference type="ARBA" id="ARBA00022692"/>
    </source>
</evidence>
<reference evidence="14 15" key="1">
    <citation type="submission" date="2023-11" db="EMBL/GenBank/DDBJ databases">
        <title>Dfirmibasis_genome.</title>
        <authorList>
            <person name="Edelbroek B."/>
            <person name="Kjellin J."/>
            <person name="Jerlstrom-Hultqvist J."/>
            <person name="Soderbom F."/>
        </authorList>
    </citation>
    <scope>NUCLEOTIDE SEQUENCE [LARGE SCALE GENOMIC DNA]</scope>
    <source>
        <strain evidence="14 15">TNS-C-14</strain>
    </source>
</reference>
<keyword evidence="10 13" id="KW-0503">Monooxygenase</keyword>
<dbReference type="Pfam" id="PF00067">
    <property type="entry name" value="p450"/>
    <property type="match status" value="1"/>
</dbReference>
<keyword evidence="15" id="KW-1185">Reference proteome</keyword>
<keyword evidence="9 12" id="KW-0408">Iron</keyword>
<dbReference type="AlphaFoldDB" id="A0AAN7U982"/>